<dbReference type="Proteomes" id="UP001054902">
    <property type="component" value="Unassembled WGS sequence"/>
</dbReference>
<protein>
    <submittedName>
        <fullName evidence="2">Uncharacterized protein</fullName>
    </submittedName>
</protein>
<evidence type="ECO:0000313" key="3">
    <source>
        <dbReference type="Proteomes" id="UP001054902"/>
    </source>
</evidence>
<accession>A0AAD3H6I3</accession>
<organism evidence="2 3">
    <name type="scientific">Chaetoceros tenuissimus</name>
    <dbReference type="NCBI Taxonomy" id="426638"/>
    <lineage>
        <taxon>Eukaryota</taxon>
        <taxon>Sar</taxon>
        <taxon>Stramenopiles</taxon>
        <taxon>Ochrophyta</taxon>
        <taxon>Bacillariophyta</taxon>
        <taxon>Coscinodiscophyceae</taxon>
        <taxon>Chaetocerotophycidae</taxon>
        <taxon>Chaetocerotales</taxon>
        <taxon>Chaetocerotaceae</taxon>
        <taxon>Chaetoceros</taxon>
    </lineage>
</organism>
<proteinExistence type="predicted"/>
<gene>
    <name evidence="2" type="ORF">CTEN210_08230</name>
</gene>
<name>A0AAD3H6I3_9STRA</name>
<dbReference type="EMBL" id="BLLK01000045">
    <property type="protein sequence ID" value="GFH51754.1"/>
    <property type="molecule type" value="Genomic_DNA"/>
</dbReference>
<evidence type="ECO:0000313" key="2">
    <source>
        <dbReference type="EMBL" id="GFH51754.1"/>
    </source>
</evidence>
<reference evidence="2 3" key="1">
    <citation type="journal article" date="2021" name="Sci. Rep.">
        <title>The genome of the diatom Chaetoceros tenuissimus carries an ancient integrated fragment of an extant virus.</title>
        <authorList>
            <person name="Hongo Y."/>
            <person name="Kimura K."/>
            <person name="Takaki Y."/>
            <person name="Yoshida Y."/>
            <person name="Baba S."/>
            <person name="Kobayashi G."/>
            <person name="Nagasaki K."/>
            <person name="Hano T."/>
            <person name="Tomaru Y."/>
        </authorList>
    </citation>
    <scope>NUCLEOTIDE SEQUENCE [LARGE SCALE GENOMIC DNA]</scope>
    <source>
        <strain evidence="2 3">NIES-3715</strain>
    </source>
</reference>
<feature type="signal peptide" evidence="1">
    <location>
        <begin position="1"/>
        <end position="22"/>
    </location>
</feature>
<keyword evidence="1" id="KW-0732">Signal</keyword>
<dbReference type="AlphaFoldDB" id="A0AAD3H6I3"/>
<evidence type="ECO:0000256" key="1">
    <source>
        <dbReference type="SAM" id="SignalP"/>
    </source>
</evidence>
<keyword evidence="3" id="KW-1185">Reference proteome</keyword>
<feature type="chain" id="PRO_5042083264" evidence="1">
    <location>
        <begin position="23"/>
        <end position="234"/>
    </location>
</feature>
<sequence length="234" mass="25761">MKLSSSLPILTLTCLQFNGGLAWTSPTSDSALSRRQTFEKAASAILTGAAFTNTVLASPQPAFAESVPSAKELSKLQKGHARVRYLLENWDDITEICGKGVMSDLERKQVIRTEGGGGGFCEKSPLKVQDYLGYKSTEDPLFKADKLMLKAAPLVDPDKFEDYLDVVEKYREKADQGSMMAYTSSWGEANPGGGKEVIDEYLERTKDEVEKTEPLLRAILEYLNLEVLPPSKAI</sequence>
<comment type="caution">
    <text evidence="2">The sequence shown here is derived from an EMBL/GenBank/DDBJ whole genome shotgun (WGS) entry which is preliminary data.</text>
</comment>